<evidence type="ECO:0000313" key="2">
    <source>
        <dbReference type="EMBL" id="RJO60404.1"/>
    </source>
</evidence>
<keyword evidence="1" id="KW-0812">Transmembrane</keyword>
<feature type="transmembrane region" description="Helical" evidence="1">
    <location>
        <begin position="7"/>
        <end position="27"/>
    </location>
</feature>
<reference evidence="2 3" key="1">
    <citation type="journal article" date="2017" name="ISME J.">
        <title>Energy and carbon metabolisms in a deep terrestrial subsurface fluid microbial community.</title>
        <authorList>
            <person name="Momper L."/>
            <person name="Jungbluth S.P."/>
            <person name="Lee M.D."/>
            <person name="Amend J.P."/>
        </authorList>
    </citation>
    <scope>NUCLEOTIDE SEQUENCE [LARGE SCALE GENOMIC DNA]</scope>
    <source>
        <strain evidence="2">SURF_29</strain>
    </source>
</reference>
<evidence type="ECO:0000313" key="3">
    <source>
        <dbReference type="Proteomes" id="UP000285655"/>
    </source>
</evidence>
<dbReference type="AlphaFoldDB" id="A0A419DBD3"/>
<proteinExistence type="predicted"/>
<accession>A0A419DBD3</accession>
<evidence type="ECO:0000256" key="1">
    <source>
        <dbReference type="SAM" id="Phobius"/>
    </source>
</evidence>
<sequence>MKFLKENWFKLITVVLVLTFFYLQFIFPRNAREACSKVSGLAGLTEQGFNPNYQECVHKKGL</sequence>
<protein>
    <submittedName>
        <fullName evidence="2">Uncharacterized protein</fullName>
    </submittedName>
</protein>
<comment type="caution">
    <text evidence="2">The sequence shown here is derived from an EMBL/GenBank/DDBJ whole genome shotgun (WGS) entry which is preliminary data.</text>
</comment>
<name>A0A419DBD3_9BACT</name>
<dbReference type="EMBL" id="QZJW01000046">
    <property type="protein sequence ID" value="RJO60404.1"/>
    <property type="molecule type" value="Genomic_DNA"/>
</dbReference>
<organism evidence="2 3">
    <name type="scientific">candidate division WS5 bacterium</name>
    <dbReference type="NCBI Taxonomy" id="2093353"/>
    <lineage>
        <taxon>Bacteria</taxon>
        <taxon>candidate division WS5</taxon>
    </lineage>
</organism>
<keyword evidence="1" id="KW-1133">Transmembrane helix</keyword>
<dbReference type="Proteomes" id="UP000285655">
    <property type="component" value="Unassembled WGS sequence"/>
</dbReference>
<keyword evidence="1" id="KW-0472">Membrane</keyword>
<gene>
    <name evidence="2" type="ORF">C4544_05255</name>
</gene>